<name>A0A922IH42_DERFA</name>
<reference evidence="2" key="2">
    <citation type="journal article" date="2022" name="Res Sq">
        <title>Comparative Genomics Reveals Insights into the Divergent Evolution of Astigmatic Mites and Household Pest Adaptations.</title>
        <authorList>
            <person name="Xiong Q."/>
            <person name="Wan A.T.-Y."/>
            <person name="Liu X.-Y."/>
            <person name="Fung C.S.-H."/>
            <person name="Xiao X."/>
            <person name="Malainual N."/>
            <person name="Hou J."/>
            <person name="Wang L."/>
            <person name="Wang M."/>
            <person name="Yang K."/>
            <person name="Cui Y."/>
            <person name="Leung E."/>
            <person name="Nong W."/>
            <person name="Shin S.-K."/>
            <person name="Au S."/>
            <person name="Jeong K.Y."/>
            <person name="Chew F.T."/>
            <person name="Hui J."/>
            <person name="Leung T.F."/>
            <person name="Tungtrongchitr A."/>
            <person name="Zhong N."/>
            <person name="Liu Z."/>
            <person name="Tsui S."/>
        </authorList>
    </citation>
    <scope>NUCLEOTIDE SEQUENCE</scope>
    <source>
        <strain evidence="2">Derf</strain>
        <tissue evidence="2">Whole organism</tissue>
    </source>
</reference>
<dbReference type="EMBL" id="ASGP02000001">
    <property type="protein sequence ID" value="KAH9529443.1"/>
    <property type="molecule type" value="Genomic_DNA"/>
</dbReference>
<gene>
    <name evidence="2" type="ORF">DERF_003328</name>
</gene>
<protein>
    <submittedName>
        <fullName evidence="2">Uncharacterized protein</fullName>
    </submittedName>
</protein>
<sequence>MSITDYVFFAFIHSLYSLKTDSNEKLRFCSSNPSFCDAHCNSWLVLVEFHVVIVVDCDSGDDGGRGGCGNDSGPEFITTNK</sequence>
<evidence type="ECO:0000256" key="1">
    <source>
        <dbReference type="SAM" id="MobiDB-lite"/>
    </source>
</evidence>
<keyword evidence="3" id="KW-1185">Reference proteome</keyword>
<comment type="caution">
    <text evidence="2">The sequence shown here is derived from an EMBL/GenBank/DDBJ whole genome shotgun (WGS) entry which is preliminary data.</text>
</comment>
<evidence type="ECO:0000313" key="3">
    <source>
        <dbReference type="Proteomes" id="UP000790347"/>
    </source>
</evidence>
<evidence type="ECO:0000313" key="2">
    <source>
        <dbReference type="EMBL" id="KAH9529443.1"/>
    </source>
</evidence>
<organism evidence="2 3">
    <name type="scientific">Dermatophagoides farinae</name>
    <name type="common">American house dust mite</name>
    <dbReference type="NCBI Taxonomy" id="6954"/>
    <lineage>
        <taxon>Eukaryota</taxon>
        <taxon>Metazoa</taxon>
        <taxon>Ecdysozoa</taxon>
        <taxon>Arthropoda</taxon>
        <taxon>Chelicerata</taxon>
        <taxon>Arachnida</taxon>
        <taxon>Acari</taxon>
        <taxon>Acariformes</taxon>
        <taxon>Sarcoptiformes</taxon>
        <taxon>Astigmata</taxon>
        <taxon>Psoroptidia</taxon>
        <taxon>Analgoidea</taxon>
        <taxon>Pyroglyphidae</taxon>
        <taxon>Dermatophagoidinae</taxon>
        <taxon>Dermatophagoides</taxon>
    </lineage>
</organism>
<feature type="region of interest" description="Disordered" evidence="1">
    <location>
        <begin position="61"/>
        <end position="81"/>
    </location>
</feature>
<proteinExistence type="predicted"/>
<reference evidence="2" key="1">
    <citation type="submission" date="2013-05" db="EMBL/GenBank/DDBJ databases">
        <authorList>
            <person name="Yim A.K.Y."/>
            <person name="Chan T.F."/>
            <person name="Ji K.M."/>
            <person name="Liu X.Y."/>
            <person name="Zhou J.W."/>
            <person name="Li R.Q."/>
            <person name="Yang K.Y."/>
            <person name="Li J."/>
            <person name="Li M."/>
            <person name="Law P.T.W."/>
            <person name="Wu Y.L."/>
            <person name="Cai Z.L."/>
            <person name="Qin H."/>
            <person name="Bao Y."/>
            <person name="Leung R.K.K."/>
            <person name="Ng P.K.S."/>
            <person name="Zou J."/>
            <person name="Zhong X.J."/>
            <person name="Ran P.X."/>
            <person name="Zhong N.S."/>
            <person name="Liu Z.G."/>
            <person name="Tsui S.K.W."/>
        </authorList>
    </citation>
    <scope>NUCLEOTIDE SEQUENCE</scope>
    <source>
        <strain evidence="2">Derf</strain>
        <tissue evidence="2">Whole organism</tissue>
    </source>
</reference>
<accession>A0A922IH42</accession>
<dbReference type="AlphaFoldDB" id="A0A922IH42"/>
<dbReference type="Proteomes" id="UP000790347">
    <property type="component" value="Unassembled WGS sequence"/>
</dbReference>